<protein>
    <submittedName>
        <fullName evidence="1">Uncharacterized protein</fullName>
    </submittedName>
</protein>
<proteinExistence type="predicted"/>
<evidence type="ECO:0000313" key="1">
    <source>
        <dbReference type="EMBL" id="KAH6944228.1"/>
    </source>
</evidence>
<reference evidence="1" key="1">
    <citation type="submission" date="2020-05" db="EMBL/GenBank/DDBJ databases">
        <title>Large-scale comparative analyses of tick genomes elucidate their genetic diversity and vector capacities.</title>
        <authorList>
            <person name="Jia N."/>
            <person name="Wang J."/>
            <person name="Shi W."/>
            <person name="Du L."/>
            <person name="Sun Y."/>
            <person name="Zhan W."/>
            <person name="Jiang J."/>
            <person name="Wang Q."/>
            <person name="Zhang B."/>
            <person name="Ji P."/>
            <person name="Sakyi L.B."/>
            <person name="Cui X."/>
            <person name="Yuan T."/>
            <person name="Jiang B."/>
            <person name="Yang W."/>
            <person name="Lam T.T.-Y."/>
            <person name="Chang Q."/>
            <person name="Ding S."/>
            <person name="Wang X."/>
            <person name="Zhu J."/>
            <person name="Ruan X."/>
            <person name="Zhao L."/>
            <person name="Wei J."/>
            <person name="Que T."/>
            <person name="Du C."/>
            <person name="Cheng J."/>
            <person name="Dai P."/>
            <person name="Han X."/>
            <person name="Huang E."/>
            <person name="Gao Y."/>
            <person name="Liu J."/>
            <person name="Shao H."/>
            <person name="Ye R."/>
            <person name="Li L."/>
            <person name="Wei W."/>
            <person name="Wang X."/>
            <person name="Wang C."/>
            <person name="Yang T."/>
            <person name="Huo Q."/>
            <person name="Li W."/>
            <person name="Guo W."/>
            <person name="Chen H."/>
            <person name="Zhou L."/>
            <person name="Ni X."/>
            <person name="Tian J."/>
            <person name="Zhou Y."/>
            <person name="Sheng Y."/>
            <person name="Liu T."/>
            <person name="Pan Y."/>
            <person name="Xia L."/>
            <person name="Li J."/>
            <person name="Zhao F."/>
            <person name="Cao W."/>
        </authorList>
    </citation>
    <scope>NUCLEOTIDE SEQUENCE</scope>
    <source>
        <strain evidence="1">Hyas-2018</strain>
    </source>
</reference>
<accession>A0ACB7TBA8</accession>
<keyword evidence="2" id="KW-1185">Reference proteome</keyword>
<gene>
    <name evidence="1" type="ORF">HPB50_002358</name>
</gene>
<comment type="caution">
    <text evidence="1">The sequence shown here is derived from an EMBL/GenBank/DDBJ whole genome shotgun (WGS) entry which is preliminary data.</text>
</comment>
<sequence length="194" mass="21505">MRGRQDRDATHRNEGRGRDQQMEAGDAVFVKTTRGEPLSWEEAVLVQRVSDSTFVVKVGDHFRFVHIDHLRPSWTSGSKTSLHPDTAKAHPEFTPAARNQDFPSIPSGDAPPGDSMVSDATAGQREDVRLYEATSKEQPASQPEAEHLVAEPSSITTTSTTASPVGVPLRRSNRTRRPPNCYQASNYDRVKKRV</sequence>
<organism evidence="1 2">
    <name type="scientific">Hyalomma asiaticum</name>
    <name type="common">Tick</name>
    <dbReference type="NCBI Taxonomy" id="266040"/>
    <lineage>
        <taxon>Eukaryota</taxon>
        <taxon>Metazoa</taxon>
        <taxon>Ecdysozoa</taxon>
        <taxon>Arthropoda</taxon>
        <taxon>Chelicerata</taxon>
        <taxon>Arachnida</taxon>
        <taxon>Acari</taxon>
        <taxon>Parasitiformes</taxon>
        <taxon>Ixodida</taxon>
        <taxon>Ixodoidea</taxon>
        <taxon>Ixodidae</taxon>
        <taxon>Hyalomminae</taxon>
        <taxon>Hyalomma</taxon>
    </lineage>
</organism>
<dbReference type="EMBL" id="CM023481">
    <property type="protein sequence ID" value="KAH6944228.1"/>
    <property type="molecule type" value="Genomic_DNA"/>
</dbReference>
<dbReference type="Proteomes" id="UP000821845">
    <property type="component" value="Chromosome 1"/>
</dbReference>
<evidence type="ECO:0000313" key="2">
    <source>
        <dbReference type="Proteomes" id="UP000821845"/>
    </source>
</evidence>
<name>A0ACB7TBA8_HYAAI</name>